<accession>A0A928UVX8</accession>
<organism evidence="3 4">
    <name type="scientific">Sphingobacterium hungaricum</name>
    <dbReference type="NCBI Taxonomy" id="2082723"/>
    <lineage>
        <taxon>Bacteria</taxon>
        <taxon>Pseudomonadati</taxon>
        <taxon>Bacteroidota</taxon>
        <taxon>Sphingobacteriia</taxon>
        <taxon>Sphingobacteriales</taxon>
        <taxon>Sphingobacteriaceae</taxon>
        <taxon>Sphingobacterium</taxon>
    </lineage>
</organism>
<dbReference type="InterPro" id="IPR031345">
    <property type="entry name" value="T9SS_Plug_N"/>
</dbReference>
<evidence type="ECO:0000259" key="2">
    <source>
        <dbReference type="Pfam" id="PF17116"/>
    </source>
</evidence>
<sequence>MKQVIFLFFLAILCCGNASAQRKKRNVKEEIRSPKQELVYQDKNYLPTIKSVQFSPLGKEGDLPLISLNSDEKLNLVFDDLRADVRNFYFSIEHCNYNWEPSRVSPLEYAAGYNEDRIENFTSSKSTAQAYTNYNLTFPTEYVKPKISGNYLLKVYEDADKNRLILTRKFYVYRDLIQVQASLLQSPNVNNRASHQKINVTIKTNALTITNPQRDIHVVAIQNRRNDYQLETVDPLFIGNNEVRYEKTETLDFKGNKEFHYVDLRSFRLAAATIRNIRQDSIPYVTLTVDEDESGISYASTFDENGKFYIRNLDLEDDAANSSDYANVEFSLKTNQQPKGRIYLAGAFNNFIPSEEFELKKDEASLVWKLTTKLKQGLYDYDYIFVDENGKSFTDTFSNSHFETGNSYQILIYNRRPGTYWDELSGYSEITTNKKQN</sequence>
<feature type="chain" id="PRO_5037633868" evidence="1">
    <location>
        <begin position="21"/>
        <end position="437"/>
    </location>
</feature>
<protein>
    <submittedName>
        <fullName evidence="3">DUF5103 domain-containing protein</fullName>
    </submittedName>
</protein>
<dbReference type="InterPro" id="IPR013783">
    <property type="entry name" value="Ig-like_fold"/>
</dbReference>
<dbReference type="RefSeq" id="WP_196934621.1">
    <property type="nucleotide sequence ID" value="NZ_MU158698.1"/>
</dbReference>
<feature type="signal peptide" evidence="1">
    <location>
        <begin position="1"/>
        <end position="20"/>
    </location>
</feature>
<proteinExistence type="predicted"/>
<comment type="caution">
    <text evidence="3">The sequence shown here is derived from an EMBL/GenBank/DDBJ whole genome shotgun (WGS) entry which is preliminary data.</text>
</comment>
<evidence type="ECO:0000313" key="4">
    <source>
        <dbReference type="Proteomes" id="UP000616201"/>
    </source>
</evidence>
<name>A0A928UVX8_9SPHI</name>
<evidence type="ECO:0000256" key="1">
    <source>
        <dbReference type="SAM" id="SignalP"/>
    </source>
</evidence>
<feature type="domain" description="Type 9 secretion system plug protein N-terminal" evidence="2">
    <location>
        <begin position="49"/>
        <end position="173"/>
    </location>
</feature>
<dbReference type="Gene3D" id="2.60.40.10">
    <property type="entry name" value="Immunoglobulins"/>
    <property type="match status" value="1"/>
</dbReference>
<dbReference type="AlphaFoldDB" id="A0A928UVX8"/>
<dbReference type="EMBL" id="PRDK01000001">
    <property type="protein sequence ID" value="MBE8712280.1"/>
    <property type="molecule type" value="Genomic_DNA"/>
</dbReference>
<keyword evidence="4" id="KW-1185">Reference proteome</keyword>
<dbReference type="Pfam" id="PF17116">
    <property type="entry name" value="T9SS_plug_1st"/>
    <property type="match status" value="1"/>
</dbReference>
<keyword evidence="1" id="KW-0732">Signal</keyword>
<reference evidence="3" key="1">
    <citation type="submission" date="2018-02" db="EMBL/GenBank/DDBJ databases">
        <authorList>
            <person name="Vasarhelyi B.M."/>
            <person name="Deshmukh S."/>
            <person name="Balint B."/>
            <person name="Kukolya J."/>
        </authorList>
    </citation>
    <scope>NUCLEOTIDE SEQUENCE</scope>
    <source>
        <strain evidence="3">KB22</strain>
    </source>
</reference>
<gene>
    <name evidence="3" type="ORF">C4F49_01120</name>
</gene>
<dbReference type="Proteomes" id="UP000616201">
    <property type="component" value="Unassembled WGS sequence"/>
</dbReference>
<evidence type="ECO:0000313" key="3">
    <source>
        <dbReference type="EMBL" id="MBE8712280.1"/>
    </source>
</evidence>